<feature type="binding site" evidence="11">
    <location>
        <begin position="13"/>
        <end position="16"/>
    </location>
    <ligand>
        <name>NADP(+)</name>
        <dbReference type="ChEBI" id="CHEBI:58349"/>
    </ligand>
</feature>
<dbReference type="GO" id="GO:0051287">
    <property type="term" value="F:NAD binding"/>
    <property type="evidence" value="ECO:0007669"/>
    <property type="project" value="UniProtKB-UniRule"/>
</dbReference>
<keyword evidence="5 12" id="KW-0276">Fatty acid metabolism</keyword>
<evidence type="ECO:0000256" key="3">
    <source>
        <dbReference type="ARBA" id="ARBA00006484"/>
    </source>
</evidence>
<dbReference type="PANTHER" id="PTHR42879:SF2">
    <property type="entry name" value="3-OXOACYL-[ACYL-CARRIER-PROTEIN] REDUCTASE FABG"/>
    <property type="match status" value="1"/>
</dbReference>
<dbReference type="InterPro" id="IPR057326">
    <property type="entry name" value="KR_dom"/>
</dbReference>
<feature type="binding site" evidence="11">
    <location>
        <position position="90"/>
    </location>
    <ligand>
        <name>NADP(+)</name>
        <dbReference type="ChEBI" id="CHEBI:58349"/>
    </ligand>
</feature>
<dbReference type="GO" id="GO:0030497">
    <property type="term" value="P:fatty acid elongation"/>
    <property type="evidence" value="ECO:0007669"/>
    <property type="project" value="UniProtKB-ARBA"/>
</dbReference>
<dbReference type="GO" id="GO:0004316">
    <property type="term" value="F:3-oxoacyl-[acyl-carrier-protein] reductase (NADPH) activity"/>
    <property type="evidence" value="ECO:0007669"/>
    <property type="project" value="UniProtKB-UniRule"/>
</dbReference>
<comment type="catalytic activity">
    <reaction evidence="12">
        <text>a (3R)-hydroxyacyl-[ACP] + NADP(+) = a 3-oxoacyl-[ACP] + NADPH + H(+)</text>
        <dbReference type="Rhea" id="RHEA:17397"/>
        <dbReference type="Rhea" id="RHEA-COMP:9916"/>
        <dbReference type="Rhea" id="RHEA-COMP:9945"/>
        <dbReference type="ChEBI" id="CHEBI:15378"/>
        <dbReference type="ChEBI" id="CHEBI:57783"/>
        <dbReference type="ChEBI" id="CHEBI:58349"/>
        <dbReference type="ChEBI" id="CHEBI:78776"/>
        <dbReference type="ChEBI" id="CHEBI:78827"/>
        <dbReference type="EC" id="1.1.1.100"/>
    </reaction>
</comment>
<evidence type="ECO:0000256" key="6">
    <source>
        <dbReference type="ARBA" id="ARBA00022857"/>
    </source>
</evidence>
<dbReference type="PANTHER" id="PTHR42879">
    <property type="entry name" value="3-OXOACYL-(ACYL-CARRIER-PROTEIN) REDUCTASE"/>
    <property type="match status" value="1"/>
</dbReference>
<dbReference type="Proteomes" id="UP000254794">
    <property type="component" value="Unassembled WGS sequence"/>
</dbReference>
<dbReference type="InterPro" id="IPR020904">
    <property type="entry name" value="Sc_DH/Rdtase_CS"/>
</dbReference>
<feature type="active site" description="Proton acceptor" evidence="10">
    <location>
        <position position="155"/>
    </location>
</feature>
<evidence type="ECO:0000256" key="1">
    <source>
        <dbReference type="ARBA" id="ARBA00002607"/>
    </source>
</evidence>
<feature type="binding site" evidence="11">
    <location>
        <position position="38"/>
    </location>
    <ligand>
        <name>NADP(+)</name>
        <dbReference type="ChEBI" id="CHEBI:58349"/>
    </ligand>
</feature>
<dbReference type="PRINTS" id="PR00080">
    <property type="entry name" value="SDRFAMILY"/>
</dbReference>
<dbReference type="NCBIfam" id="TIGR01830">
    <property type="entry name" value="3oxo_ACP_reduc"/>
    <property type="match status" value="1"/>
</dbReference>
<dbReference type="OrthoDB" id="9804774at2"/>
<comment type="function">
    <text evidence="1 12">Catalyzes the NADPH-dependent reduction of beta-ketoacyl-ACP substrates to beta-hydroxyacyl-ACP products, the first reductive step in the elongation cycle of fatty acid biosynthesis.</text>
</comment>
<dbReference type="NCBIfam" id="NF009464">
    <property type="entry name" value="PRK12824.1"/>
    <property type="match status" value="1"/>
</dbReference>
<dbReference type="FunFam" id="3.40.50.720:FF:000037">
    <property type="entry name" value="3-oxoacyl-[acyl-carrier-protein] reductase FabG"/>
    <property type="match status" value="1"/>
</dbReference>
<evidence type="ECO:0000256" key="5">
    <source>
        <dbReference type="ARBA" id="ARBA00022832"/>
    </source>
</evidence>
<keyword evidence="15" id="KW-1185">Reference proteome</keyword>
<keyword evidence="9 12" id="KW-0275">Fatty acid biosynthesis</keyword>
<dbReference type="CDD" id="cd05333">
    <property type="entry name" value="BKR_SDR_c"/>
    <property type="match status" value="1"/>
</dbReference>
<dbReference type="Pfam" id="PF13561">
    <property type="entry name" value="adh_short_C2"/>
    <property type="match status" value="1"/>
</dbReference>
<comment type="pathway">
    <text evidence="2 12">Lipid metabolism; fatty acid biosynthesis.</text>
</comment>
<dbReference type="InterPro" id="IPR050259">
    <property type="entry name" value="SDR"/>
</dbReference>
<dbReference type="SUPFAM" id="SSF51735">
    <property type="entry name" value="NAD(P)-binding Rossmann-fold domains"/>
    <property type="match status" value="1"/>
</dbReference>
<dbReference type="PRINTS" id="PR00081">
    <property type="entry name" value="GDHRDH"/>
</dbReference>
<dbReference type="UniPathway" id="UPA00094"/>
<evidence type="ECO:0000259" key="13">
    <source>
        <dbReference type="SMART" id="SM00822"/>
    </source>
</evidence>
<evidence type="ECO:0000256" key="2">
    <source>
        <dbReference type="ARBA" id="ARBA00005194"/>
    </source>
</evidence>
<keyword evidence="7 12" id="KW-0560">Oxidoreductase</keyword>
<dbReference type="PROSITE" id="PS00061">
    <property type="entry name" value="ADH_SHORT"/>
    <property type="match status" value="1"/>
</dbReference>
<evidence type="ECO:0000256" key="4">
    <source>
        <dbReference type="ARBA" id="ARBA00022516"/>
    </source>
</evidence>
<gene>
    <name evidence="14" type="primary">fabG_3</name>
    <name evidence="14" type="ORF">NCTC13316_01431</name>
</gene>
<evidence type="ECO:0000256" key="12">
    <source>
        <dbReference type="RuleBase" id="RU366074"/>
    </source>
</evidence>
<name>A0A378JJ53_9GAMM</name>
<dbReference type="InterPro" id="IPR011284">
    <property type="entry name" value="3oxo_ACP_reduc"/>
</dbReference>
<feature type="domain" description="Ketoreductase" evidence="13">
    <location>
        <begin position="7"/>
        <end position="191"/>
    </location>
</feature>
<dbReference type="NCBIfam" id="NF004197">
    <property type="entry name" value="PRK05653.1-1"/>
    <property type="match status" value="1"/>
</dbReference>
<dbReference type="AlphaFoldDB" id="A0A378JJ53"/>
<evidence type="ECO:0000256" key="7">
    <source>
        <dbReference type="ARBA" id="ARBA00023002"/>
    </source>
</evidence>
<comment type="similarity">
    <text evidence="3 12">Belongs to the short-chain dehydrogenases/reductases (SDR) family.</text>
</comment>
<evidence type="ECO:0000313" key="14">
    <source>
        <dbReference type="EMBL" id="STX51336.1"/>
    </source>
</evidence>
<comment type="subunit">
    <text evidence="12">Homotetramer.</text>
</comment>
<protein>
    <recommendedName>
        <fullName evidence="12">3-oxoacyl-[acyl-carrier-protein] reductase</fullName>
        <ecNumber evidence="12">1.1.1.100</ecNumber>
    </recommendedName>
</protein>
<reference evidence="14 15" key="1">
    <citation type="submission" date="2018-06" db="EMBL/GenBank/DDBJ databases">
        <authorList>
            <consortium name="Pathogen Informatics"/>
            <person name="Doyle S."/>
        </authorList>
    </citation>
    <scope>NUCLEOTIDE SEQUENCE [LARGE SCALE GENOMIC DNA]</scope>
    <source>
        <strain evidence="14 15">NCTC13316</strain>
    </source>
</reference>
<evidence type="ECO:0000256" key="10">
    <source>
        <dbReference type="PIRSR" id="PIRSR611284-1"/>
    </source>
</evidence>
<organism evidence="14 15">
    <name type="scientific">Legionella busanensis</name>
    <dbReference type="NCBI Taxonomy" id="190655"/>
    <lineage>
        <taxon>Bacteria</taxon>
        <taxon>Pseudomonadati</taxon>
        <taxon>Pseudomonadota</taxon>
        <taxon>Gammaproteobacteria</taxon>
        <taxon>Legionellales</taxon>
        <taxon>Legionellaceae</taxon>
        <taxon>Legionella</taxon>
    </lineage>
</organism>
<dbReference type="SMART" id="SM00822">
    <property type="entry name" value="PKS_KR"/>
    <property type="match status" value="1"/>
</dbReference>
<keyword evidence="6 11" id="KW-0521">NADP</keyword>
<dbReference type="InterPro" id="IPR036291">
    <property type="entry name" value="NAD(P)-bd_dom_sf"/>
</dbReference>
<evidence type="ECO:0000256" key="11">
    <source>
        <dbReference type="PIRSR" id="PIRSR611284-2"/>
    </source>
</evidence>
<dbReference type="EMBL" id="UGOD01000001">
    <property type="protein sequence ID" value="STX51336.1"/>
    <property type="molecule type" value="Genomic_DNA"/>
</dbReference>
<evidence type="ECO:0000256" key="8">
    <source>
        <dbReference type="ARBA" id="ARBA00023098"/>
    </source>
</evidence>
<dbReference type="Gene3D" id="3.40.50.720">
    <property type="entry name" value="NAD(P)-binding Rossmann-like Domain"/>
    <property type="match status" value="1"/>
</dbReference>
<sequence>MISLEGKIALVTGASRGIGKAIAQTLAQRGAYVVGSATTQESALTISKHFNESNLAGEGVTLDVTSAESVESLMAQLSDEKKIPSILINNAGITADNLLLRMDDNEWYRVIETNLNSIFRMSKACVKSMFRARWGRIITIGSVVGSSGNSGQANYTAAKAGVIGFSKSLAQELASRGVTVNVVAPGFIETDMTDALPDLVKEEMLKRIPMKRFGQVNDIAEVVAFLASDSANYITGETIHVNGGLYMD</sequence>
<keyword evidence="4 12" id="KW-0444">Lipid biosynthesis</keyword>
<accession>A0A378JJ53</accession>
<evidence type="ECO:0000256" key="9">
    <source>
        <dbReference type="ARBA" id="ARBA00023160"/>
    </source>
</evidence>
<dbReference type="RefSeq" id="WP_115330979.1">
    <property type="nucleotide sequence ID" value="NZ_UGOD01000001.1"/>
</dbReference>
<dbReference type="EC" id="1.1.1.100" evidence="12"/>
<feature type="binding site" evidence="11">
    <location>
        <position position="188"/>
    </location>
    <ligand>
        <name>NADP(+)</name>
        <dbReference type="ChEBI" id="CHEBI:58349"/>
    </ligand>
</feature>
<proteinExistence type="inferred from homology"/>
<keyword evidence="8 12" id="KW-0443">Lipid metabolism</keyword>
<dbReference type="NCBIfam" id="NF009466">
    <property type="entry name" value="PRK12826.1-2"/>
    <property type="match status" value="1"/>
</dbReference>
<dbReference type="InterPro" id="IPR002347">
    <property type="entry name" value="SDR_fam"/>
</dbReference>
<feature type="binding site" evidence="11">
    <location>
        <begin position="155"/>
        <end position="159"/>
    </location>
    <ligand>
        <name>NADP(+)</name>
        <dbReference type="ChEBI" id="CHEBI:58349"/>
    </ligand>
</feature>
<evidence type="ECO:0000313" key="15">
    <source>
        <dbReference type="Proteomes" id="UP000254794"/>
    </source>
</evidence>